<dbReference type="Proteomes" id="UP001271769">
    <property type="component" value="Unassembled WGS sequence"/>
</dbReference>
<protein>
    <submittedName>
        <fullName evidence="2">Rap1a/Tai family immunity protein</fullName>
    </submittedName>
</protein>
<sequence>MIIVCFFLLLFALIAALAKSWRYCAGFVLAGIAIWISAAFLDSHTTTAREILADCDASRQEGDIDSTSCAAIILINFAPSQRKGVDTCIFGDASFETHSAAIRPRLSRLTEYEELADAVVAWMRSHPEQLDLPASQVIGYAVASRFPCNTEQQ</sequence>
<dbReference type="EMBL" id="JAXCLX010000004">
    <property type="protein sequence ID" value="MDY0874103.1"/>
    <property type="molecule type" value="Genomic_DNA"/>
</dbReference>
<keyword evidence="3" id="KW-1185">Reference proteome</keyword>
<evidence type="ECO:0000313" key="3">
    <source>
        <dbReference type="Proteomes" id="UP001271769"/>
    </source>
</evidence>
<comment type="caution">
    <text evidence="2">The sequence shown here is derived from an EMBL/GenBank/DDBJ whole genome shotgun (WGS) entry which is preliminary data.</text>
</comment>
<dbReference type="Pfam" id="PF18602">
    <property type="entry name" value="Rap1a"/>
    <property type="match status" value="1"/>
</dbReference>
<gene>
    <name evidence="2" type="ORF">SMD31_19330</name>
</gene>
<feature type="domain" description="Rap1a immunity protein" evidence="1">
    <location>
        <begin position="111"/>
        <end position="148"/>
    </location>
</feature>
<proteinExistence type="predicted"/>
<dbReference type="InterPro" id="IPR041238">
    <property type="entry name" value="Rap1a"/>
</dbReference>
<name>A0ABU5E3D0_9PROT</name>
<reference evidence="2 3" key="1">
    <citation type="journal article" date="2013" name="Antonie Van Leeuwenhoek">
        <title>Dongia rigui sp. nov., isolated from freshwater of a large wetland in Korea.</title>
        <authorList>
            <person name="Baik K.S."/>
            <person name="Hwang Y.M."/>
            <person name="Choi J.S."/>
            <person name="Kwon J."/>
            <person name="Seong C.N."/>
        </authorList>
    </citation>
    <scope>NUCLEOTIDE SEQUENCE [LARGE SCALE GENOMIC DNA]</scope>
    <source>
        <strain evidence="2 3">04SU4-P</strain>
    </source>
</reference>
<dbReference type="RefSeq" id="WP_320502577.1">
    <property type="nucleotide sequence ID" value="NZ_JAXCLX010000004.1"/>
</dbReference>
<evidence type="ECO:0000259" key="1">
    <source>
        <dbReference type="Pfam" id="PF18602"/>
    </source>
</evidence>
<organism evidence="2 3">
    <name type="scientific">Dongia rigui</name>
    <dbReference type="NCBI Taxonomy" id="940149"/>
    <lineage>
        <taxon>Bacteria</taxon>
        <taxon>Pseudomonadati</taxon>
        <taxon>Pseudomonadota</taxon>
        <taxon>Alphaproteobacteria</taxon>
        <taxon>Rhodospirillales</taxon>
        <taxon>Dongiaceae</taxon>
        <taxon>Dongia</taxon>
    </lineage>
</organism>
<evidence type="ECO:0000313" key="2">
    <source>
        <dbReference type="EMBL" id="MDY0874103.1"/>
    </source>
</evidence>
<accession>A0ABU5E3D0</accession>